<dbReference type="EMBL" id="KQ947417">
    <property type="protein sequence ID" value="KUJ15813.1"/>
    <property type="molecule type" value="Genomic_DNA"/>
</dbReference>
<dbReference type="InterPro" id="IPR000210">
    <property type="entry name" value="BTB/POZ_dom"/>
</dbReference>
<dbReference type="InterPro" id="IPR011333">
    <property type="entry name" value="SKP1/BTB/POZ_sf"/>
</dbReference>
<gene>
    <name evidence="2" type="ORF">LY89DRAFT_96874</name>
</gene>
<organism evidence="2 3">
    <name type="scientific">Mollisia scopiformis</name>
    <name type="common">Conifer needle endophyte fungus</name>
    <name type="synonym">Phialocephala scopiformis</name>
    <dbReference type="NCBI Taxonomy" id="149040"/>
    <lineage>
        <taxon>Eukaryota</taxon>
        <taxon>Fungi</taxon>
        <taxon>Dikarya</taxon>
        <taxon>Ascomycota</taxon>
        <taxon>Pezizomycotina</taxon>
        <taxon>Leotiomycetes</taxon>
        <taxon>Helotiales</taxon>
        <taxon>Mollisiaceae</taxon>
        <taxon>Mollisia</taxon>
    </lineage>
</organism>
<proteinExistence type="predicted"/>
<accession>A0A194X6M0</accession>
<dbReference type="CDD" id="cd18186">
    <property type="entry name" value="BTB_POZ_ZBTB_KLHL-like"/>
    <property type="match status" value="1"/>
</dbReference>
<dbReference type="OrthoDB" id="5326346at2759"/>
<dbReference type="Proteomes" id="UP000070700">
    <property type="component" value="Unassembled WGS sequence"/>
</dbReference>
<reference evidence="2 3" key="1">
    <citation type="submission" date="2015-10" db="EMBL/GenBank/DDBJ databases">
        <title>Full genome of DAOMC 229536 Phialocephala scopiformis, a fungal endophyte of spruce producing the potent anti-insectan compound rugulosin.</title>
        <authorList>
            <consortium name="DOE Joint Genome Institute"/>
            <person name="Walker A.K."/>
            <person name="Frasz S.L."/>
            <person name="Seifert K.A."/>
            <person name="Miller J.D."/>
            <person name="Mondo S.J."/>
            <person name="Labutti K."/>
            <person name="Lipzen A."/>
            <person name="Dockter R."/>
            <person name="Kennedy M."/>
            <person name="Grigoriev I.V."/>
            <person name="Spatafora J.W."/>
        </authorList>
    </citation>
    <scope>NUCLEOTIDE SEQUENCE [LARGE SCALE GENOMIC DNA]</scope>
    <source>
        <strain evidence="2 3">CBS 120377</strain>
    </source>
</reference>
<dbReference type="Pfam" id="PF00651">
    <property type="entry name" value="BTB"/>
    <property type="match status" value="1"/>
</dbReference>
<dbReference type="KEGG" id="psco:LY89DRAFT_96874"/>
<dbReference type="InParanoid" id="A0A194X6M0"/>
<dbReference type="GeneID" id="28833262"/>
<dbReference type="AlphaFoldDB" id="A0A194X6M0"/>
<evidence type="ECO:0000313" key="2">
    <source>
        <dbReference type="EMBL" id="KUJ15813.1"/>
    </source>
</evidence>
<dbReference type="Gene3D" id="3.30.710.10">
    <property type="entry name" value="Potassium Channel Kv1.1, Chain A"/>
    <property type="match status" value="1"/>
</dbReference>
<evidence type="ECO:0000259" key="1">
    <source>
        <dbReference type="Pfam" id="PF00651"/>
    </source>
</evidence>
<dbReference type="SUPFAM" id="SSF54695">
    <property type="entry name" value="POZ domain"/>
    <property type="match status" value="1"/>
</dbReference>
<evidence type="ECO:0000313" key="3">
    <source>
        <dbReference type="Proteomes" id="UP000070700"/>
    </source>
</evidence>
<protein>
    <recommendedName>
        <fullName evidence="1">BTB domain-containing protein</fullName>
    </recommendedName>
</protein>
<name>A0A194X6M0_MOLSC</name>
<keyword evidence="3" id="KW-1185">Reference proteome</keyword>
<dbReference type="RefSeq" id="XP_018070168.1">
    <property type="nucleotide sequence ID" value="XM_018223536.1"/>
</dbReference>
<sequence>MSMTTSRLTFDPDGDLLLRLTYTVAKEKEREDNATGDSPVPSNISSPLGLFTNLKLAPIRDGHSMDEDEEEEVTWEVEMLVSAKHLMLASPVFRAMFKHSFLEGETLRSTGKVEVSLPDDDTTAMEIVLNIIHGRVRQVPKEVTMDVMTALSILVDKYQMHEVVELYVEIWMVRLKASVPKFFSPELYKWLSVAWVFKLPQEFKHLTWIAVRESCGSNSIMQLPPDPSLPIPEVVLGEIEEQRRKSISDTLSIITILKDKLTAPSPGTIWARPEAARVCTSTFGSIDIDNKRYSCEGMILGTLLKGLSDQRLWPPPSNPYRAFSFKSIALAVRSLKITSLCDTIQNAPAFKTPAGFTFGSSVSSMQHQAHGQLKWVHDQVDQIESRIMGLDLEIFTGKGQSALAQSTEAES</sequence>
<feature type="domain" description="BTB" evidence="1">
    <location>
        <begin position="86"/>
        <end position="168"/>
    </location>
</feature>